<protein>
    <submittedName>
        <fullName evidence="1">Uncharacterized protein</fullName>
    </submittedName>
</protein>
<evidence type="ECO:0000313" key="2">
    <source>
        <dbReference type="Proteomes" id="UP000738826"/>
    </source>
</evidence>
<proteinExistence type="predicted"/>
<comment type="caution">
    <text evidence="1">The sequence shown here is derived from an EMBL/GenBank/DDBJ whole genome shotgun (WGS) entry which is preliminary data.</text>
</comment>
<dbReference type="Proteomes" id="UP000738826">
    <property type="component" value="Unassembled WGS sequence"/>
</dbReference>
<dbReference type="AlphaFoldDB" id="A0A8J7YYT3"/>
<accession>A0A8J7YYT3</accession>
<organism evidence="1 2">
    <name type="scientific">Candidatus Altarchaeum hamiconexum</name>
    <dbReference type="NCBI Taxonomy" id="1803513"/>
    <lineage>
        <taxon>Archaea</taxon>
        <taxon>Candidatus Altarchaeota</taxon>
        <taxon>Candidatus Altiarchaeia</taxon>
        <taxon>Candidatus Altarchaeales</taxon>
        <taxon>Candidatus Altarchaeaceae</taxon>
        <taxon>Candidatus Altarchaeum</taxon>
    </lineage>
</organism>
<dbReference type="EMBL" id="JAACQH010000058">
    <property type="protein sequence ID" value="NCS91426.1"/>
    <property type="molecule type" value="Genomic_DNA"/>
</dbReference>
<evidence type="ECO:0000313" key="1">
    <source>
        <dbReference type="EMBL" id="NCS91426.1"/>
    </source>
</evidence>
<sequence length="59" mass="6622">MLLKDTCGATLIVLVVLGYIGKEKTRKLKNGDSNGISFLVYWEGKNKKALLANMLFKIY</sequence>
<name>A0A8J7YYT3_9ARCH</name>
<gene>
    <name evidence="1" type="ORF">GW779_03310</name>
</gene>
<reference evidence="1" key="1">
    <citation type="submission" date="2019-11" db="EMBL/GenBank/DDBJ databases">
        <title>Lipid analysis of CO2-rich subsurface aquifers suggests an autotrophy-based deep biosphere with lysolipids enriched in CPR bacteria.</title>
        <authorList>
            <person name="Probst A.J."/>
            <person name="Elling F.J."/>
            <person name="Castelle C.J."/>
            <person name="Zhu Q."/>
            <person name="Elvert M."/>
            <person name="Birarda G."/>
            <person name="Holman H.-Y."/>
            <person name="Lane K.R."/>
            <person name="Ladd B."/>
            <person name="Ryan M.C."/>
            <person name="Woyke T."/>
            <person name="Hinrichs K.-U."/>
            <person name="Banfield J.F."/>
        </authorList>
    </citation>
    <scope>NUCLEOTIDE SEQUENCE</scope>
    <source>
        <strain evidence="1">CG_2015-04_33_537</strain>
    </source>
</reference>